<dbReference type="SMART" id="SM00387">
    <property type="entry name" value="HATPase_c"/>
    <property type="match status" value="1"/>
</dbReference>
<dbReference type="CDD" id="cd06225">
    <property type="entry name" value="HAMP"/>
    <property type="match status" value="1"/>
</dbReference>
<dbReference type="GO" id="GO:0000155">
    <property type="term" value="F:phosphorelay sensor kinase activity"/>
    <property type="evidence" value="ECO:0007669"/>
    <property type="project" value="InterPro"/>
</dbReference>
<dbReference type="InterPro" id="IPR003660">
    <property type="entry name" value="HAMP_dom"/>
</dbReference>
<feature type="transmembrane region" description="Helical" evidence="15">
    <location>
        <begin position="49"/>
        <end position="72"/>
    </location>
</feature>
<evidence type="ECO:0000256" key="3">
    <source>
        <dbReference type="ARBA" id="ARBA00012438"/>
    </source>
</evidence>
<dbReference type="Gene3D" id="1.10.287.130">
    <property type="match status" value="1"/>
</dbReference>
<keyword evidence="13 15" id="KW-0472">Membrane</keyword>
<dbReference type="GO" id="GO:0005886">
    <property type="term" value="C:plasma membrane"/>
    <property type="evidence" value="ECO:0007669"/>
    <property type="project" value="UniProtKB-SubCell"/>
</dbReference>
<evidence type="ECO:0000256" key="14">
    <source>
        <dbReference type="SAM" id="Coils"/>
    </source>
</evidence>
<evidence type="ECO:0000313" key="18">
    <source>
        <dbReference type="EMBL" id="SFB06794.1"/>
    </source>
</evidence>
<dbReference type="STRING" id="237679.SAMN04488072_106172"/>
<dbReference type="OrthoDB" id="335833at2"/>
<dbReference type="PANTHER" id="PTHR45528">
    <property type="entry name" value="SENSOR HISTIDINE KINASE CPXA"/>
    <property type="match status" value="1"/>
</dbReference>
<comment type="catalytic activity">
    <reaction evidence="1">
        <text>ATP + protein L-histidine = ADP + protein N-phospho-L-histidine.</text>
        <dbReference type="EC" id="2.7.13.3"/>
    </reaction>
</comment>
<dbReference type="CDD" id="cd00082">
    <property type="entry name" value="HisKA"/>
    <property type="match status" value="1"/>
</dbReference>
<reference evidence="18 19" key="1">
    <citation type="submission" date="2016-10" db="EMBL/GenBank/DDBJ databases">
        <authorList>
            <person name="de Groot N.N."/>
        </authorList>
    </citation>
    <scope>NUCLEOTIDE SEQUENCE [LARGE SCALE GENOMIC DNA]</scope>
    <source>
        <strain evidence="18 19">CGMCC 1.3702</strain>
    </source>
</reference>
<dbReference type="PROSITE" id="PS50109">
    <property type="entry name" value="HIS_KIN"/>
    <property type="match status" value="1"/>
</dbReference>
<dbReference type="Gene3D" id="3.30.565.10">
    <property type="entry name" value="Histidine kinase-like ATPase, C-terminal domain"/>
    <property type="match status" value="1"/>
</dbReference>
<dbReference type="PROSITE" id="PS50885">
    <property type="entry name" value="HAMP"/>
    <property type="match status" value="1"/>
</dbReference>
<evidence type="ECO:0000256" key="9">
    <source>
        <dbReference type="ARBA" id="ARBA00022777"/>
    </source>
</evidence>
<evidence type="ECO:0000256" key="11">
    <source>
        <dbReference type="ARBA" id="ARBA00022989"/>
    </source>
</evidence>
<keyword evidence="7 15" id="KW-0812">Transmembrane</keyword>
<dbReference type="Pfam" id="PF00512">
    <property type="entry name" value="HisKA"/>
    <property type="match status" value="1"/>
</dbReference>
<dbReference type="InterPro" id="IPR003594">
    <property type="entry name" value="HATPase_dom"/>
</dbReference>
<evidence type="ECO:0000256" key="13">
    <source>
        <dbReference type="ARBA" id="ARBA00023136"/>
    </source>
</evidence>
<evidence type="ECO:0000256" key="1">
    <source>
        <dbReference type="ARBA" id="ARBA00000085"/>
    </source>
</evidence>
<evidence type="ECO:0000256" key="6">
    <source>
        <dbReference type="ARBA" id="ARBA00022679"/>
    </source>
</evidence>
<keyword evidence="14" id="KW-0175">Coiled coil</keyword>
<keyword evidence="19" id="KW-1185">Reference proteome</keyword>
<dbReference type="SMART" id="SM00304">
    <property type="entry name" value="HAMP"/>
    <property type="match status" value="1"/>
</dbReference>
<dbReference type="PRINTS" id="PR00344">
    <property type="entry name" value="BCTRLSENSOR"/>
</dbReference>
<keyword evidence="12" id="KW-0902">Two-component regulatory system</keyword>
<dbReference type="InterPro" id="IPR050398">
    <property type="entry name" value="HssS/ArlS-like"/>
</dbReference>
<dbReference type="Pfam" id="PF02518">
    <property type="entry name" value="HATPase_c"/>
    <property type="match status" value="1"/>
</dbReference>
<dbReference type="Proteomes" id="UP000198642">
    <property type="component" value="Unassembled WGS sequence"/>
</dbReference>
<evidence type="ECO:0000256" key="15">
    <source>
        <dbReference type="SAM" id="Phobius"/>
    </source>
</evidence>
<evidence type="ECO:0000259" key="16">
    <source>
        <dbReference type="PROSITE" id="PS50109"/>
    </source>
</evidence>
<dbReference type="CDD" id="cd00075">
    <property type="entry name" value="HATPase"/>
    <property type="match status" value="1"/>
</dbReference>
<dbReference type="SMART" id="SM00388">
    <property type="entry name" value="HisKA"/>
    <property type="match status" value="1"/>
</dbReference>
<dbReference type="SUPFAM" id="SSF55874">
    <property type="entry name" value="ATPase domain of HSP90 chaperone/DNA topoisomerase II/histidine kinase"/>
    <property type="match status" value="1"/>
</dbReference>
<keyword evidence="11 15" id="KW-1133">Transmembrane helix</keyword>
<dbReference type="EMBL" id="FOJW01000006">
    <property type="protein sequence ID" value="SFB06794.1"/>
    <property type="molecule type" value="Genomic_DNA"/>
</dbReference>
<evidence type="ECO:0000256" key="7">
    <source>
        <dbReference type="ARBA" id="ARBA00022692"/>
    </source>
</evidence>
<protein>
    <recommendedName>
        <fullName evidence="3">histidine kinase</fullName>
        <ecNumber evidence="3">2.7.13.3</ecNumber>
    </recommendedName>
</protein>
<feature type="transmembrane region" description="Helical" evidence="15">
    <location>
        <begin position="12"/>
        <end position="37"/>
    </location>
</feature>
<dbReference type="SUPFAM" id="SSF47384">
    <property type="entry name" value="Homodimeric domain of signal transducing histidine kinase"/>
    <property type="match status" value="1"/>
</dbReference>
<dbReference type="AlphaFoldDB" id="A0A1I0Y0U6"/>
<dbReference type="Gene3D" id="6.10.340.10">
    <property type="match status" value="1"/>
</dbReference>
<evidence type="ECO:0000256" key="10">
    <source>
        <dbReference type="ARBA" id="ARBA00022840"/>
    </source>
</evidence>
<dbReference type="EC" id="2.7.13.3" evidence="3"/>
<evidence type="ECO:0000256" key="4">
    <source>
        <dbReference type="ARBA" id="ARBA00022475"/>
    </source>
</evidence>
<dbReference type="InterPro" id="IPR003661">
    <property type="entry name" value="HisK_dim/P_dom"/>
</dbReference>
<proteinExistence type="predicted"/>
<dbReference type="InterPro" id="IPR004358">
    <property type="entry name" value="Sig_transdc_His_kin-like_C"/>
</dbReference>
<keyword evidence="5" id="KW-0597">Phosphoprotein</keyword>
<evidence type="ECO:0000256" key="5">
    <source>
        <dbReference type="ARBA" id="ARBA00022553"/>
    </source>
</evidence>
<dbReference type="SUPFAM" id="SSF158472">
    <property type="entry name" value="HAMP domain-like"/>
    <property type="match status" value="1"/>
</dbReference>
<dbReference type="InterPro" id="IPR036890">
    <property type="entry name" value="HATPase_C_sf"/>
</dbReference>
<evidence type="ECO:0000259" key="17">
    <source>
        <dbReference type="PROSITE" id="PS50885"/>
    </source>
</evidence>
<dbReference type="InterPro" id="IPR036097">
    <property type="entry name" value="HisK_dim/P_sf"/>
</dbReference>
<evidence type="ECO:0000256" key="2">
    <source>
        <dbReference type="ARBA" id="ARBA00004651"/>
    </source>
</evidence>
<organism evidence="18 19">
    <name type="scientific">Lentibacillus halodurans</name>
    <dbReference type="NCBI Taxonomy" id="237679"/>
    <lineage>
        <taxon>Bacteria</taxon>
        <taxon>Bacillati</taxon>
        <taxon>Bacillota</taxon>
        <taxon>Bacilli</taxon>
        <taxon>Bacillales</taxon>
        <taxon>Bacillaceae</taxon>
        <taxon>Lentibacillus</taxon>
    </lineage>
</organism>
<accession>A0A1I0Y0U6</accession>
<keyword evidence="8" id="KW-0547">Nucleotide-binding</keyword>
<evidence type="ECO:0000256" key="8">
    <source>
        <dbReference type="ARBA" id="ARBA00022741"/>
    </source>
</evidence>
<dbReference type="Pfam" id="PF00672">
    <property type="entry name" value="HAMP"/>
    <property type="match status" value="1"/>
</dbReference>
<sequence>MSIQKRLLLSNIAMIVIPIIGFFLIEIMLGYVLFVAFDGNPEGAQLKAFISLRFIGMLLILVVTNGLLTYFVSRSIIKPVRRLSKAAAEISEGNLDYSIVSSRNDELGLLSDTFESMRLKLKEANKLQNRYEENRKELIASISHDLKTPMTSIKGYVKGVQDGVADTPEKLDRYMETIYRKANEMDALIDELSLYSKLDLERIPFAFEELDLYAFFSDFAEELRLDLEQNGGTVNFQADWQNNYFVEADRDQLKRAVTNIVQNSLKHMDKQHKKMAFHLTAGDGYVLVEIQDNGNGISEENVPLIFDSFYRADASRNAETGGSGLGLAIVKRIVTSHGGEIWADSRLGEETRICFTLRKKVTK</sequence>
<gene>
    <name evidence="18" type="ORF">SAMN04488072_106172</name>
</gene>
<keyword evidence="4" id="KW-1003">Cell membrane</keyword>
<evidence type="ECO:0000256" key="12">
    <source>
        <dbReference type="ARBA" id="ARBA00023012"/>
    </source>
</evidence>
<name>A0A1I0Y0U6_9BACI</name>
<dbReference type="GO" id="GO:0005524">
    <property type="term" value="F:ATP binding"/>
    <property type="evidence" value="ECO:0007669"/>
    <property type="project" value="UniProtKB-KW"/>
</dbReference>
<keyword evidence="9 18" id="KW-0418">Kinase</keyword>
<dbReference type="FunFam" id="3.30.565.10:FF:000006">
    <property type="entry name" value="Sensor histidine kinase WalK"/>
    <property type="match status" value="1"/>
</dbReference>
<comment type="subcellular location">
    <subcellularLocation>
        <location evidence="2">Cell membrane</location>
        <topology evidence="2">Multi-pass membrane protein</topology>
    </subcellularLocation>
</comment>
<keyword evidence="6" id="KW-0808">Transferase</keyword>
<dbReference type="PANTHER" id="PTHR45528:SF1">
    <property type="entry name" value="SENSOR HISTIDINE KINASE CPXA"/>
    <property type="match status" value="1"/>
</dbReference>
<evidence type="ECO:0000313" key="19">
    <source>
        <dbReference type="Proteomes" id="UP000198642"/>
    </source>
</evidence>
<feature type="domain" description="HAMP" evidence="17">
    <location>
        <begin position="74"/>
        <end position="126"/>
    </location>
</feature>
<dbReference type="InterPro" id="IPR005467">
    <property type="entry name" value="His_kinase_dom"/>
</dbReference>
<feature type="coiled-coil region" evidence="14">
    <location>
        <begin position="114"/>
        <end position="141"/>
    </location>
</feature>
<feature type="domain" description="Histidine kinase" evidence="16">
    <location>
        <begin position="141"/>
        <end position="361"/>
    </location>
</feature>
<keyword evidence="10" id="KW-0067">ATP-binding</keyword>
<dbReference type="RefSeq" id="WP_090236782.1">
    <property type="nucleotide sequence ID" value="NZ_FOJW01000006.1"/>
</dbReference>